<accession>A0A2D0A646</accession>
<organism evidence="2 3">
    <name type="scientific">Kaistella haifensis DSM 19056</name>
    <dbReference type="NCBI Taxonomy" id="1450526"/>
    <lineage>
        <taxon>Bacteria</taxon>
        <taxon>Pseudomonadati</taxon>
        <taxon>Bacteroidota</taxon>
        <taxon>Flavobacteriia</taxon>
        <taxon>Flavobacteriales</taxon>
        <taxon>Weeksellaceae</taxon>
        <taxon>Chryseobacterium group</taxon>
        <taxon>Kaistella</taxon>
    </lineage>
</organism>
<dbReference type="PANTHER" id="PTHR30535:SF34">
    <property type="entry name" value="MOLYBDATE-BINDING PROTEIN MOLA"/>
    <property type="match status" value="1"/>
</dbReference>
<dbReference type="AlphaFoldDB" id="A0A2D0A646"/>
<name>A0A2D0A646_9FLAO</name>
<dbReference type="InterPro" id="IPR050902">
    <property type="entry name" value="ABC_Transporter_SBP"/>
</dbReference>
<dbReference type="InterPro" id="IPR002491">
    <property type="entry name" value="ABC_transptr_periplasmic_BD"/>
</dbReference>
<evidence type="ECO:0000259" key="1">
    <source>
        <dbReference type="PROSITE" id="PS50983"/>
    </source>
</evidence>
<dbReference type="Pfam" id="PF01497">
    <property type="entry name" value="Peripla_BP_2"/>
    <property type="match status" value="1"/>
</dbReference>
<proteinExistence type="predicted"/>
<reference evidence="2 3" key="1">
    <citation type="submission" date="2017-05" db="EMBL/GenBank/DDBJ databases">
        <title>Genome of Chryseobacterium haifense.</title>
        <authorList>
            <person name="Newman J.D."/>
        </authorList>
    </citation>
    <scope>NUCLEOTIDE SEQUENCE [LARGE SCALE GENOMIC DNA]</scope>
    <source>
        <strain evidence="2 3">DSM 19056</strain>
    </source>
</reference>
<dbReference type="PANTHER" id="PTHR30535">
    <property type="entry name" value="VITAMIN B12-BINDING PROTEIN"/>
    <property type="match status" value="1"/>
</dbReference>
<dbReference type="RefSeq" id="WP_088264410.1">
    <property type="nucleotide sequence ID" value="NZ_JASZ02000019.1"/>
</dbReference>
<evidence type="ECO:0000313" key="3">
    <source>
        <dbReference type="Proteomes" id="UP000197587"/>
    </source>
</evidence>
<feature type="domain" description="Fe/B12 periplasmic-binding" evidence="1">
    <location>
        <begin position="64"/>
        <end position="335"/>
    </location>
</feature>
<protein>
    <submittedName>
        <fullName evidence="2">ABC transporter substrate-binding protein</fullName>
    </submittedName>
</protein>
<evidence type="ECO:0000313" key="2">
    <source>
        <dbReference type="EMBL" id="OWK97813.1"/>
    </source>
</evidence>
<dbReference type="SUPFAM" id="SSF53807">
    <property type="entry name" value="Helical backbone' metal receptor"/>
    <property type="match status" value="1"/>
</dbReference>
<dbReference type="PROSITE" id="PS50983">
    <property type="entry name" value="FE_B12_PBP"/>
    <property type="match status" value="1"/>
</dbReference>
<comment type="caution">
    <text evidence="2">The sequence shown here is derived from an EMBL/GenBank/DDBJ whole genome shotgun (WGS) entry which is preliminary data.</text>
</comment>
<dbReference type="GO" id="GO:0071281">
    <property type="term" value="P:cellular response to iron ion"/>
    <property type="evidence" value="ECO:0007669"/>
    <property type="project" value="TreeGrafter"/>
</dbReference>
<dbReference type="EMBL" id="JASZ02000019">
    <property type="protein sequence ID" value="OWK97813.1"/>
    <property type="molecule type" value="Genomic_DNA"/>
</dbReference>
<keyword evidence="3" id="KW-1185">Reference proteome</keyword>
<dbReference type="Proteomes" id="UP000197587">
    <property type="component" value="Unassembled WGS sequence"/>
</dbReference>
<dbReference type="Gene3D" id="3.40.50.1980">
    <property type="entry name" value="Nitrogenase molybdenum iron protein domain"/>
    <property type="match status" value="2"/>
</dbReference>
<dbReference type="PROSITE" id="PS51257">
    <property type="entry name" value="PROKAR_LIPOPROTEIN"/>
    <property type="match status" value="1"/>
</dbReference>
<sequence length="348" mass="40500">MKTTFFYILSIFVLFSCKKQEVTTPENWQSISENVRFKDDGTIYQLKSGKFNYQFAQSNLPFKKVILLNASLVGYFTELGLEQSIIGISSPEYVYSNKVRKFVETGKIQNMGNEQKYDLEKIIVLKPDAIFTNYISSFDNTYDLIRKNGIEIIFLDEYLEQNPLEKSKYLLVFGKLFNKEKLANERFNEIQNNYQTLKKTAENSTKKPLVLANEMYGNQWFLPGGKTNLAQFIKDANAQYIYSENTDSKAVPMSFEEVFAKSEKAEYWINIGNHQTKKELLQINPNYAKMKVYNEGKLYTIAGKENGKANDYFESGSVRADWVLKDYIKIFHPELFPAYNLTFMKELK</sequence>
<gene>
    <name evidence="2" type="ORF">AP75_09230</name>
</gene>